<proteinExistence type="inferred from homology"/>
<feature type="compositionally biased region" description="Basic and acidic residues" evidence="8">
    <location>
        <begin position="573"/>
        <end position="588"/>
    </location>
</feature>
<dbReference type="InterPro" id="IPR011701">
    <property type="entry name" value="MFS"/>
</dbReference>
<feature type="transmembrane region" description="Helical" evidence="9">
    <location>
        <begin position="105"/>
        <end position="122"/>
    </location>
</feature>
<feature type="transmembrane region" description="Helical" evidence="9">
    <location>
        <begin position="276"/>
        <end position="296"/>
    </location>
</feature>
<gene>
    <name evidence="11" type="ORF">K461DRAFT_281357</name>
</gene>
<evidence type="ECO:0000256" key="2">
    <source>
        <dbReference type="ARBA" id="ARBA00008335"/>
    </source>
</evidence>
<feature type="transmembrane region" description="Helical" evidence="9">
    <location>
        <begin position="386"/>
        <end position="406"/>
    </location>
</feature>
<dbReference type="GO" id="GO:0005886">
    <property type="term" value="C:plasma membrane"/>
    <property type="evidence" value="ECO:0007669"/>
    <property type="project" value="TreeGrafter"/>
</dbReference>
<feature type="transmembrane region" description="Helical" evidence="9">
    <location>
        <begin position="171"/>
        <end position="189"/>
    </location>
</feature>
<evidence type="ECO:0000256" key="8">
    <source>
        <dbReference type="SAM" id="MobiDB-lite"/>
    </source>
</evidence>
<feature type="transmembrane region" description="Helical" evidence="9">
    <location>
        <begin position="526"/>
        <end position="544"/>
    </location>
</feature>
<dbReference type="Pfam" id="PF07690">
    <property type="entry name" value="MFS_1"/>
    <property type="match status" value="2"/>
</dbReference>
<dbReference type="Proteomes" id="UP000799439">
    <property type="component" value="Unassembled WGS sequence"/>
</dbReference>
<feature type="transmembrane region" description="Helical" evidence="9">
    <location>
        <begin position="195"/>
        <end position="214"/>
    </location>
</feature>
<dbReference type="EMBL" id="ML996090">
    <property type="protein sequence ID" value="KAF2150098.1"/>
    <property type="molecule type" value="Genomic_DNA"/>
</dbReference>
<feature type="transmembrane region" description="Helical" evidence="9">
    <location>
        <begin position="245"/>
        <end position="264"/>
    </location>
</feature>
<comment type="subcellular location">
    <subcellularLocation>
        <location evidence="1">Membrane</location>
        <topology evidence="1">Multi-pass membrane protein</topology>
    </subcellularLocation>
</comment>
<evidence type="ECO:0000256" key="4">
    <source>
        <dbReference type="ARBA" id="ARBA00022692"/>
    </source>
</evidence>
<dbReference type="SUPFAM" id="SSF103473">
    <property type="entry name" value="MFS general substrate transporter"/>
    <property type="match status" value="1"/>
</dbReference>
<feature type="region of interest" description="Disordered" evidence="8">
    <location>
        <begin position="554"/>
        <end position="588"/>
    </location>
</feature>
<evidence type="ECO:0000256" key="9">
    <source>
        <dbReference type="SAM" id="Phobius"/>
    </source>
</evidence>
<evidence type="ECO:0000313" key="11">
    <source>
        <dbReference type="EMBL" id="KAF2150098.1"/>
    </source>
</evidence>
<dbReference type="OrthoDB" id="2241241at2759"/>
<feature type="transmembrane region" description="Helical" evidence="9">
    <location>
        <begin position="450"/>
        <end position="472"/>
    </location>
</feature>
<dbReference type="PANTHER" id="PTHR23501:SF87">
    <property type="entry name" value="SIDEROPHORE IRON TRANSPORTER 2"/>
    <property type="match status" value="1"/>
</dbReference>
<feature type="domain" description="Major facilitator superfamily (MFS) profile" evidence="10">
    <location>
        <begin position="36"/>
        <end position="548"/>
    </location>
</feature>
<keyword evidence="3" id="KW-0813">Transport</keyword>
<evidence type="ECO:0000256" key="7">
    <source>
        <dbReference type="ARBA" id="ARBA00023136"/>
    </source>
</evidence>
<name>A0A9P4IUA1_9PEZI</name>
<reference evidence="11" key="1">
    <citation type="journal article" date="2020" name="Stud. Mycol.">
        <title>101 Dothideomycetes genomes: a test case for predicting lifestyles and emergence of pathogens.</title>
        <authorList>
            <person name="Haridas S."/>
            <person name="Albert R."/>
            <person name="Binder M."/>
            <person name="Bloem J."/>
            <person name="Labutti K."/>
            <person name="Salamov A."/>
            <person name="Andreopoulos B."/>
            <person name="Baker S."/>
            <person name="Barry K."/>
            <person name="Bills G."/>
            <person name="Bluhm B."/>
            <person name="Cannon C."/>
            <person name="Castanera R."/>
            <person name="Culley D."/>
            <person name="Daum C."/>
            <person name="Ezra D."/>
            <person name="Gonzalez J."/>
            <person name="Henrissat B."/>
            <person name="Kuo A."/>
            <person name="Liang C."/>
            <person name="Lipzen A."/>
            <person name="Lutzoni F."/>
            <person name="Magnuson J."/>
            <person name="Mondo S."/>
            <person name="Nolan M."/>
            <person name="Ohm R."/>
            <person name="Pangilinan J."/>
            <person name="Park H.-J."/>
            <person name="Ramirez L."/>
            <person name="Alfaro M."/>
            <person name="Sun H."/>
            <person name="Tritt A."/>
            <person name="Yoshinaga Y."/>
            <person name="Zwiers L.-H."/>
            <person name="Turgeon B."/>
            <person name="Goodwin S."/>
            <person name="Spatafora J."/>
            <person name="Crous P."/>
            <person name="Grigoriev I."/>
        </authorList>
    </citation>
    <scope>NUCLEOTIDE SEQUENCE</scope>
    <source>
        <strain evidence="11">CBS 260.36</strain>
    </source>
</reference>
<dbReference type="FunFam" id="1.20.1250.20:FF:000197">
    <property type="entry name" value="Siderophore iron transporter 1"/>
    <property type="match status" value="1"/>
</dbReference>
<feature type="transmembrane region" description="Helical" evidence="9">
    <location>
        <begin position="412"/>
        <end position="430"/>
    </location>
</feature>
<protein>
    <submittedName>
        <fullName evidence="11">MFS general substrate transporter</fullName>
    </submittedName>
</protein>
<feature type="transmembrane region" description="Helical" evidence="9">
    <location>
        <begin position="360"/>
        <end position="379"/>
    </location>
</feature>
<evidence type="ECO:0000256" key="6">
    <source>
        <dbReference type="ARBA" id="ARBA00023065"/>
    </source>
</evidence>
<dbReference type="InterPro" id="IPR020846">
    <property type="entry name" value="MFS_dom"/>
</dbReference>
<accession>A0A9P4IUA1</accession>
<keyword evidence="5 9" id="KW-1133">Transmembrane helix</keyword>
<feature type="compositionally biased region" description="Polar residues" evidence="8">
    <location>
        <begin position="10"/>
        <end position="22"/>
    </location>
</feature>
<comment type="similarity">
    <text evidence="2">Belongs to the major facilitator superfamily.</text>
</comment>
<comment type="caution">
    <text evidence="11">The sequence shown here is derived from an EMBL/GenBank/DDBJ whole genome shotgun (WGS) entry which is preliminary data.</text>
</comment>
<keyword evidence="12" id="KW-1185">Reference proteome</keyword>
<keyword evidence="4 9" id="KW-0812">Transmembrane</keyword>
<sequence>MEPTGILSATARSSFESESPTPGRNGRNIGVWSRPSLLAAYFGLYLLAYVTSLEGQVTLNLTVFAASAFQAHSLVSTVYVVGGVVFSVAKPIMAKVADVFGRFKAFSLCAALLTLGYITQAASGNFKIFTASSVFYSAGATGLQILQQIFIADTSTLRNRAILSTIPDIPFVVNVWIGAPLASLILQGPGWRWGYGIWAIILPITFLPLAFSLLREKQIVQKSVLQKPFVVSAEARMKRSIWHELDAGGLLLLTVAISLILIPLTLQKDGQDGWGIISIGSMLILGLASLVAFWFWERDPRLAPRPFFPAHLSKDRTVLAGFGISFFFAAVYYLSVFPYFQSYLLVVSGESVASAGQIVQLYVFVSTITAIIVSFLIKFVHRYKYFVVSGSCIYSLGCVLTAIYRIETASRSTIVLCQIAIGIGGGLMVVPAQLGVQASVSHGEVATTTALFLTTLEIGGAAGSSLAGAIWAHDVPPKLQQYLPQDTKNQASVIFGNITLASTGWPTGDPTRAAIIRAYQETMTKMLIAAVCACVPLVPLSLMMKNHKLDEMDQNDKDAAIGGDQELADFDEREPLARDSCDSRTGED</sequence>
<dbReference type="Gene3D" id="1.20.1250.20">
    <property type="entry name" value="MFS general substrate transporter like domains"/>
    <property type="match status" value="2"/>
</dbReference>
<dbReference type="PANTHER" id="PTHR23501">
    <property type="entry name" value="MAJOR FACILITATOR SUPERFAMILY"/>
    <property type="match status" value="1"/>
</dbReference>
<evidence type="ECO:0000256" key="5">
    <source>
        <dbReference type="ARBA" id="ARBA00022989"/>
    </source>
</evidence>
<dbReference type="GO" id="GO:0015343">
    <property type="term" value="F:siderophore-iron transmembrane transporter activity"/>
    <property type="evidence" value="ECO:0007669"/>
    <property type="project" value="TreeGrafter"/>
</dbReference>
<keyword evidence="7 9" id="KW-0472">Membrane</keyword>
<feature type="transmembrane region" description="Helical" evidence="9">
    <location>
        <begin position="31"/>
        <end position="51"/>
    </location>
</feature>
<evidence type="ECO:0000313" key="12">
    <source>
        <dbReference type="Proteomes" id="UP000799439"/>
    </source>
</evidence>
<dbReference type="AlphaFoldDB" id="A0A9P4IUA1"/>
<organism evidence="11 12">
    <name type="scientific">Myriangium duriaei CBS 260.36</name>
    <dbReference type="NCBI Taxonomy" id="1168546"/>
    <lineage>
        <taxon>Eukaryota</taxon>
        <taxon>Fungi</taxon>
        <taxon>Dikarya</taxon>
        <taxon>Ascomycota</taxon>
        <taxon>Pezizomycotina</taxon>
        <taxon>Dothideomycetes</taxon>
        <taxon>Dothideomycetidae</taxon>
        <taxon>Myriangiales</taxon>
        <taxon>Myriangiaceae</taxon>
        <taxon>Myriangium</taxon>
    </lineage>
</organism>
<feature type="region of interest" description="Disordered" evidence="8">
    <location>
        <begin position="1"/>
        <end position="27"/>
    </location>
</feature>
<feature type="transmembrane region" description="Helical" evidence="9">
    <location>
        <begin position="128"/>
        <end position="150"/>
    </location>
</feature>
<feature type="transmembrane region" description="Helical" evidence="9">
    <location>
        <begin position="71"/>
        <end position="93"/>
    </location>
</feature>
<keyword evidence="6" id="KW-0406">Ion transport</keyword>
<evidence type="ECO:0000256" key="1">
    <source>
        <dbReference type="ARBA" id="ARBA00004141"/>
    </source>
</evidence>
<feature type="transmembrane region" description="Helical" evidence="9">
    <location>
        <begin position="317"/>
        <end position="340"/>
    </location>
</feature>
<evidence type="ECO:0000256" key="3">
    <source>
        <dbReference type="ARBA" id="ARBA00022448"/>
    </source>
</evidence>
<evidence type="ECO:0000259" key="10">
    <source>
        <dbReference type="PROSITE" id="PS50850"/>
    </source>
</evidence>
<dbReference type="PROSITE" id="PS50850">
    <property type="entry name" value="MFS"/>
    <property type="match status" value="1"/>
</dbReference>
<dbReference type="InterPro" id="IPR036259">
    <property type="entry name" value="MFS_trans_sf"/>
</dbReference>